<dbReference type="Proteomes" id="UP000593571">
    <property type="component" value="Unassembled WGS sequence"/>
</dbReference>
<gene>
    <name evidence="4" type="ORF">HJG63_019090</name>
</gene>
<feature type="region of interest" description="Disordered" evidence="1">
    <location>
        <begin position="1301"/>
        <end position="1345"/>
    </location>
</feature>
<feature type="region of interest" description="Disordered" evidence="1">
    <location>
        <begin position="1812"/>
        <end position="1843"/>
    </location>
</feature>
<sequence length="3207" mass="364342">MYVGSIAFLRYPATKKMEMKAIAKHKTLWKMNSTSEPLLVTGVEVNPLKKFTIPKIRRTAGKVYLSSCCTNTREYSFIHDTLNQCRLDISYDLQSSWQFGDTKLVHNEDLEKNFTSKRAEMRESGRHGRELEEHFCFLALPQSDVAEIYQNGISTKTSTLKILGNPLLGIYIFRHVDIALNYAHTRSITVESIIIFKVLFGKVKKIQPSVDKNKVSLDPSPNFDCHMSRSTPSLKDTIELQAYSSAVYFYEYNVFSKPVDKPRQCLPYAIVTVKFIGQKVDNGHLMTSLRFLSTGFPKRAERTCSLNNCTVAKRIGKGKDATVIFEHFRKPVDPFVQENCSCKALNLEINPSSSNISNSYGNVQNGNISALETCNGHMEYNLTECRDTSQVHTYDSGLSLIPSDTRESVTDDLLLNWTYLKNILSGLAGAFPLYNNTGSNTVITSKLIKDPRLMRREESVRKHNVTALNELLPFGKNLDFVNPEINLSVSTNSASPSEVMPGDHAILRNCLDASCFKISFDDSQSQTHKVGSKNCDYTTSNKITMEGHCQGQDNFPFPMCLSNVISEVENQKHSEEKAQRSQQRNNIPLLMEQNSEPFNSYESVNTCTKGYNSHISQEAQSSHLKTICQTGDQMSTVFSFQGKESMPEYIQNIGKVRSFTGPEDNSRYGGEQNLWKEIHNHCANETKTSLVDSYISLHQEYKEDESLHSFGKNYDQILITRDLEISKPSASTTKEKYELDCRALELQNNPTARVESLSQKHPQHSLAYEGNIYTGFAISQKLMEQKLEKPNQKNCVSIVTDAFQEAKDIPKTKELPLGTVTSSHDIKTAHDNSNCNIARENTYVYRKNENDPVSLENIQRDSNGIPQIDDKGQDYTLFCNAQLNNIHLNTDFKEQRNNKENQTEAKEKDTVSSTENNIANICRNEQSFHINKNVTNMDERSENTNYNSVEILNSEEFSTMFNMTWKKYASPETALLETEDTFAAIKQEDTQNTRRNIKPLASIFPKIAGSSVHVDSNALVEIAGTMVPSDTNHEYQRYQFKETCPSESPEFHLLVKHTVSDCEMDIDKDKLNESFHQSLSDNLVLQSFELENEIEVGSEQCDDATLFQQDVHSHGNTLYEEFRASYEALKSRINWEGLLGSSNGEKEVLKSTARRENSDQHYSEESSCFYPSVQKNKTEFFNPILLPDLQVRITNIVMPEFSATIESLAMKDNFGNYVTEARNTEINEEGKVPGFEIYSQCSGENSDYPCEDEFGNIRQELRLVNKSEISLPFDLSHNTYMNHTSEELNSGTLLTESSNATTISNQSGCPLTKSKTDYNDARSKKGTESRISKRKAHTPFRDENIPRNDLRHHEICEKRRRLTAQDAFECFSSLSEGRIKTFSRSEKHIRSVLDILNSEASLCKSKRLSKKLDRAVLHLKKAHRRVHTSLQLIAKVGEKRKSPLPKAYAIICNNFWESCDLQGYSSFSERRYYSTKHFLSKRKNDKPGERRALEFDVDKSLTHVSKCKTYKKNGQRITKCFSKKNISSSVSSHTTIHVTEFCDQEYPESQLSLCSTSQSTSHLAYDTSSKRNPISSELQPSSGNIGCLLSPDCPDEKLTEKENQIDIKSLSNISKYEKFENHSEHNKDAMKDNAEANGIINKSNSVSLRCINENNLSFSTDKNYDASCIAHTEVKTDIVISVLESNVKHFLNVDIYKPDNLISSGYKRNLEVDFTAEKWTAPNESSKPGTTTGSILMDPLNLTPMSSRKSYSIPQLLSTAPVTDSEGESSKSYLEEQRSFAVDSFATSTNVPHCQQGCGGKEQELLKTEQSSPSSCFHIDGNETNVMENSESDPKPITEESKTHGENVMNRLFSSDSSLLLKGDVKNSSKKCIAKKNSQDRKMWKVKQPEKAKDSVHKKSMTEGSTVKTEYRNQKNKILEESYLSEKTGKKNLIDSHLTIKNSTEAISLNNTVSNQFNKREKEERVKVSNGSQSDSTLHSEIACNSKTDIGINHMPVSHAPSENSEVTTQKKPILDMNELKEKHCSADHLGLIGRLDQILRRADEASSLQSLQEETKVCQNILPLFVEAFERKQECSLEQILISRELLVEQNLWNNCKHILNPCAVDSLVELQMMMETIQFIENKKRLLRGEPTFRSLLWYDETLYSELLGKPRGFQQQSNFYPAFQGRLKYNAFCELQNYHDQLIELFEETKRENHSYYAVLKYKRQINECEAILKHCYDCFDFSLSVPFTCGVNFGDSLGDLETLRKSTLKVISMYGHSPKVDSCPGKKDHLWIIIEMISSKVNFIKSSEAVGIKISLYGLEHIFFDAAKSLVWKEKRQSFSKKYSGQKNKVTLLRMNQHSFSKLQKICDTLSKDLSSEQVSNIGLENTVIASRKSDDLINKATINIENCKFNSLLLSHPDICCISEMLDLAEFADFEKLQELTLKCTDHLENLKKYFHVLQEDNLDNIFITEENVLDVVKSHNHEAVSLKPEAIETYIEIAMLSETVHFLKNSMAKKLDKQRFRGMLWFDLSLLPDLVQCQEKMASFSFLKDNSKDCLWKVIETAISECKKDLDIIYKYNEAVNCSYAVHLFSRELEELEEIKKLLKKSKYSISTYIDFVPCIASINFGSTVMELEYNHSQFSTLLKNLMAAPRKDVGKMAHVMKVMKSIEHMKIICTKNAELTISFILCQMLHNRKKTFQLKRKEKVNVPVKPRKNISKSSTCMKVASVSECVMKNVSNSSKKRPITLDRCKDSQKQEKSTTVSSYKKQKVNMKDVTKIHREKAAFKHPRTTRSHPRSESEIGPSSCDNLKRNHISPKKVEMQRSLPGSSFPLKNLKDSCMLNLEGKIDLTNISSDTSEDFTRQQENLNSIKRRDVTFIATETKSDKKDCPFVICDQKSVDGTLSKDDETPSQNFLKKFSDPAEKSCPSDREPGTDASLLPHTSVLVKPIFHFVTDIHANLEMNDTVFESQDNETLNSSIKNSTCTNSSEPIFIQNKIPVLQINETRPAKTESKDKYVKDTLKPSTVPVEENITDNVDQTAEYSFNEQRNNENSKIITQNAATCWNELPQPACTPVYNSPAHSFGTSYPYYAWCVYHYSSSSGNSITQTYQGVTSCEVQPPSSEMLTAVPSTVQNTHSNLLYSQYFGYFAGQPQAYNLVPASGYFQTRMPISFNFQQPAFSQYASYHPLPQAAYPYPPDSAVLPEVPWTYVPWPRQEHFQPGH</sequence>
<feature type="region of interest" description="Disordered" evidence="1">
    <location>
        <begin position="1721"/>
        <end position="1740"/>
    </location>
</feature>
<dbReference type="GO" id="GO:0007130">
    <property type="term" value="P:synaptonemal complex assembly"/>
    <property type="evidence" value="ECO:0007669"/>
    <property type="project" value="TreeGrafter"/>
</dbReference>
<feature type="compositionally biased region" description="Basic and acidic residues" evidence="1">
    <location>
        <begin position="1314"/>
        <end position="1331"/>
    </location>
</feature>
<evidence type="ECO:0000259" key="2">
    <source>
        <dbReference type="Pfam" id="PF12509"/>
    </source>
</evidence>
<evidence type="ECO:0000259" key="3">
    <source>
        <dbReference type="Pfam" id="PF15326"/>
    </source>
</evidence>
<feature type="domain" description="Testis expressed sequence 15" evidence="3">
    <location>
        <begin position="1956"/>
        <end position="2189"/>
    </location>
</feature>
<accession>A0A7J8DZF0</accession>
<dbReference type="InterPro" id="IPR032765">
    <property type="entry name" value="TEX15_dom"/>
</dbReference>
<dbReference type="SUPFAM" id="SSF56399">
    <property type="entry name" value="ADP-ribosylation"/>
    <property type="match status" value="1"/>
</dbReference>
<dbReference type="InterPro" id="IPR022188">
    <property type="entry name" value="TASOR_DUF3715"/>
</dbReference>
<feature type="compositionally biased region" description="Basic and acidic residues" evidence="1">
    <location>
        <begin position="2730"/>
        <end position="2743"/>
    </location>
</feature>
<organism evidence="4 5">
    <name type="scientific">Rousettus aegyptiacus</name>
    <name type="common">Egyptian fruit bat</name>
    <name type="synonym">Pteropus aegyptiacus</name>
    <dbReference type="NCBI Taxonomy" id="9407"/>
    <lineage>
        <taxon>Eukaryota</taxon>
        <taxon>Metazoa</taxon>
        <taxon>Chordata</taxon>
        <taxon>Craniata</taxon>
        <taxon>Vertebrata</taxon>
        <taxon>Euteleostomi</taxon>
        <taxon>Mammalia</taxon>
        <taxon>Eutheria</taxon>
        <taxon>Laurasiatheria</taxon>
        <taxon>Chiroptera</taxon>
        <taxon>Yinpterochiroptera</taxon>
        <taxon>Pteropodoidea</taxon>
        <taxon>Pteropodidae</taxon>
        <taxon>Rousettinae</taxon>
        <taxon>Rousettus</taxon>
    </lineage>
</organism>
<feature type="region of interest" description="Disordered" evidence="1">
    <location>
        <begin position="2887"/>
        <end position="2920"/>
    </location>
</feature>
<proteinExistence type="predicted"/>
<dbReference type="PANTHER" id="PTHR22380:SF1">
    <property type="entry name" value="TESTIS-EXPRESSED PROTEIN 15"/>
    <property type="match status" value="1"/>
</dbReference>
<dbReference type="EMBL" id="JACASE010000011">
    <property type="protein sequence ID" value="KAF6428607.1"/>
    <property type="molecule type" value="Genomic_DNA"/>
</dbReference>
<evidence type="ECO:0000313" key="5">
    <source>
        <dbReference type="Proteomes" id="UP000593571"/>
    </source>
</evidence>
<dbReference type="GO" id="GO:0005634">
    <property type="term" value="C:nucleus"/>
    <property type="evidence" value="ECO:0007669"/>
    <property type="project" value="TreeGrafter"/>
</dbReference>
<feature type="compositionally biased region" description="Basic and acidic residues" evidence="1">
    <location>
        <begin position="1832"/>
        <end position="1843"/>
    </location>
</feature>
<feature type="domain" description="Testis expressed sequence 15" evidence="3">
    <location>
        <begin position="2403"/>
        <end position="2522"/>
    </location>
</feature>
<feature type="compositionally biased region" description="Basic residues" evidence="1">
    <location>
        <begin position="2770"/>
        <end position="2779"/>
    </location>
</feature>
<keyword evidence="5" id="KW-1185">Reference proteome</keyword>
<feature type="compositionally biased region" description="Basic and acidic residues" evidence="1">
    <location>
        <begin position="892"/>
        <end position="910"/>
    </location>
</feature>
<reference evidence="4 5" key="1">
    <citation type="journal article" date="2020" name="Nature">
        <title>Six reference-quality genomes reveal evolution of bat adaptations.</title>
        <authorList>
            <person name="Jebb D."/>
            <person name="Huang Z."/>
            <person name="Pippel M."/>
            <person name="Hughes G.M."/>
            <person name="Lavrichenko K."/>
            <person name="Devanna P."/>
            <person name="Winkler S."/>
            <person name="Jermiin L.S."/>
            <person name="Skirmuntt E.C."/>
            <person name="Katzourakis A."/>
            <person name="Burkitt-Gray L."/>
            <person name="Ray D.A."/>
            <person name="Sullivan K.A.M."/>
            <person name="Roscito J.G."/>
            <person name="Kirilenko B.M."/>
            <person name="Davalos L.M."/>
            <person name="Corthals A.P."/>
            <person name="Power M.L."/>
            <person name="Jones G."/>
            <person name="Ransome R.D."/>
            <person name="Dechmann D.K.N."/>
            <person name="Locatelli A.G."/>
            <person name="Puechmaille S.J."/>
            <person name="Fedrigo O."/>
            <person name="Jarvis E.D."/>
            <person name="Hiller M."/>
            <person name="Vernes S.C."/>
            <person name="Myers E.W."/>
            <person name="Teeling E.C."/>
        </authorList>
    </citation>
    <scope>NUCLEOTIDE SEQUENCE [LARGE SCALE GENOMIC DNA]</scope>
    <source>
        <strain evidence="4">MRouAeg1</strain>
        <tissue evidence="4">Muscle</tissue>
    </source>
</reference>
<dbReference type="PANTHER" id="PTHR22380">
    <property type="entry name" value="TESTIS-EXPRESSED PROTEIN 15"/>
    <property type="match status" value="1"/>
</dbReference>
<feature type="region of interest" description="Disordered" evidence="1">
    <location>
        <begin position="2727"/>
        <end position="2754"/>
    </location>
</feature>
<evidence type="ECO:0000313" key="4">
    <source>
        <dbReference type="EMBL" id="KAF6428607.1"/>
    </source>
</evidence>
<dbReference type="InterPro" id="IPR026616">
    <property type="entry name" value="TEX15"/>
</dbReference>
<protein>
    <submittedName>
        <fullName evidence="4">Testis expressed 15, meiosis and synapsis associated</fullName>
    </submittedName>
</protein>
<dbReference type="Pfam" id="PF15326">
    <property type="entry name" value="TEX15"/>
    <property type="match status" value="2"/>
</dbReference>
<dbReference type="Pfam" id="PF12509">
    <property type="entry name" value="DUF3715"/>
    <property type="match status" value="1"/>
</dbReference>
<feature type="region of interest" description="Disordered" evidence="1">
    <location>
        <begin position="2770"/>
        <end position="2794"/>
    </location>
</feature>
<feature type="compositionally biased region" description="Basic and acidic residues" evidence="1">
    <location>
        <begin position="2902"/>
        <end position="2918"/>
    </location>
</feature>
<dbReference type="GO" id="GO:0007140">
    <property type="term" value="P:male meiotic nuclear division"/>
    <property type="evidence" value="ECO:0007669"/>
    <property type="project" value="InterPro"/>
</dbReference>
<feature type="region of interest" description="Disordered" evidence="1">
    <location>
        <begin position="892"/>
        <end position="913"/>
    </location>
</feature>
<name>A0A7J8DZF0_ROUAE</name>
<evidence type="ECO:0000256" key="1">
    <source>
        <dbReference type="SAM" id="MobiDB-lite"/>
    </source>
</evidence>
<feature type="domain" description="TASOR pseudo-PARP" evidence="2">
    <location>
        <begin position="120"/>
        <end position="267"/>
    </location>
</feature>
<dbReference type="GO" id="GO:0010569">
    <property type="term" value="P:regulation of double-strand break repair via homologous recombination"/>
    <property type="evidence" value="ECO:0007669"/>
    <property type="project" value="InterPro"/>
</dbReference>
<comment type="caution">
    <text evidence="4">The sequence shown here is derived from an EMBL/GenBank/DDBJ whole genome shotgun (WGS) entry which is preliminary data.</text>
</comment>
<feature type="compositionally biased region" description="Polar residues" evidence="1">
    <location>
        <begin position="1722"/>
        <end position="1734"/>
    </location>
</feature>